<dbReference type="GO" id="GO:0055129">
    <property type="term" value="P:L-proline biosynthetic process"/>
    <property type="evidence" value="ECO:0007669"/>
    <property type="project" value="UniProtKB-UniRule"/>
</dbReference>
<dbReference type="PANTHER" id="PTHR11645">
    <property type="entry name" value="PYRROLINE-5-CARBOXYLATE REDUCTASE"/>
    <property type="match status" value="1"/>
</dbReference>
<comment type="catalytic activity">
    <reaction evidence="5 8">
        <text>L-proline + NADP(+) = (S)-1-pyrroline-5-carboxylate + NADPH + 2 H(+)</text>
        <dbReference type="Rhea" id="RHEA:14109"/>
        <dbReference type="ChEBI" id="CHEBI:15378"/>
        <dbReference type="ChEBI" id="CHEBI:17388"/>
        <dbReference type="ChEBI" id="CHEBI:57783"/>
        <dbReference type="ChEBI" id="CHEBI:58349"/>
        <dbReference type="ChEBI" id="CHEBI:60039"/>
        <dbReference type="EC" id="1.5.1.2"/>
    </reaction>
</comment>
<dbReference type="PhylomeDB" id="Q46H15"/>
<gene>
    <name evidence="5" type="primary">proC</name>
    <name evidence="10" type="ordered locus">PMN2A_1731</name>
</gene>
<name>Q46H15_PROMT</name>
<dbReference type="PANTHER" id="PTHR11645:SF0">
    <property type="entry name" value="PYRROLINE-5-CARBOXYLATE REDUCTASE 3"/>
    <property type="match status" value="1"/>
</dbReference>
<comment type="catalytic activity">
    <reaction evidence="5">
        <text>L-proline + NAD(+) = (S)-1-pyrroline-5-carboxylate + NADH + 2 H(+)</text>
        <dbReference type="Rhea" id="RHEA:14105"/>
        <dbReference type="ChEBI" id="CHEBI:15378"/>
        <dbReference type="ChEBI" id="CHEBI:17388"/>
        <dbReference type="ChEBI" id="CHEBI:57540"/>
        <dbReference type="ChEBI" id="CHEBI:57945"/>
        <dbReference type="ChEBI" id="CHEBI:60039"/>
        <dbReference type="EC" id="1.5.1.2"/>
    </reaction>
</comment>
<keyword evidence="2 5" id="KW-0521">NADP</keyword>
<dbReference type="Proteomes" id="UP000002535">
    <property type="component" value="Chromosome"/>
</dbReference>
<evidence type="ECO:0000256" key="1">
    <source>
        <dbReference type="ARBA" id="ARBA00005525"/>
    </source>
</evidence>
<feature type="binding site" evidence="7">
    <location>
        <begin position="63"/>
        <end position="66"/>
    </location>
    <ligand>
        <name>NADP(+)</name>
        <dbReference type="ChEBI" id="CHEBI:58349"/>
    </ligand>
</feature>
<evidence type="ECO:0000256" key="4">
    <source>
        <dbReference type="ARBA" id="ARBA00058118"/>
    </source>
</evidence>
<protein>
    <recommendedName>
        <fullName evidence="5 6">Pyrroline-5-carboxylate reductase</fullName>
        <shortName evidence="5">P5C reductase</shortName>
        <shortName evidence="5">P5CR</shortName>
        <ecNumber evidence="5 6">1.5.1.2</ecNumber>
    </recommendedName>
    <alternativeName>
        <fullName evidence="5">PCA reductase</fullName>
    </alternativeName>
</protein>
<keyword evidence="5 8" id="KW-0028">Amino-acid biosynthesis</keyword>
<dbReference type="NCBIfam" id="TIGR00112">
    <property type="entry name" value="proC"/>
    <property type="match status" value="1"/>
</dbReference>
<dbReference type="Gene3D" id="3.40.50.720">
    <property type="entry name" value="NAD(P)-binding Rossmann-like Domain"/>
    <property type="match status" value="1"/>
</dbReference>
<dbReference type="PROSITE" id="PS00521">
    <property type="entry name" value="P5CR"/>
    <property type="match status" value="1"/>
</dbReference>
<keyword evidence="11" id="KW-1185">Reference proteome</keyword>
<dbReference type="HAMAP" id="MF_01925">
    <property type="entry name" value="P5C_reductase"/>
    <property type="match status" value="1"/>
</dbReference>
<accession>Q46H15</accession>
<evidence type="ECO:0000313" key="11">
    <source>
        <dbReference type="Proteomes" id="UP000002535"/>
    </source>
</evidence>
<dbReference type="InterPro" id="IPR008927">
    <property type="entry name" value="6-PGluconate_DH-like_C_sf"/>
</dbReference>
<sequence>MAKAIVSPLLERGEYNPQQVLGIVGRSSSIASALNDLPKEVKVVSSKDSLSKEVWKAPIKILAVKPQQLSKIKESVSSFQSNDQFPKPLLISVLAGITLKSLKKAFPRHTCVRAVPNTPSLVGQGLTGLAWPDDMTLDQKKVVRKIFEPISEIYELEEPKLDSFLALTSSGPAYIALVVEAMADGAVAAGLPRLLSNQLAHKTLSGTASLLREKSLHPAELKDMVASPAGTTISALRHLELAGLRSALIEAVVLAAQKSRQLAEEV</sequence>
<comment type="similarity">
    <text evidence="1 5 8">Belongs to the pyrroline-5-carboxylate reductase family.</text>
</comment>
<evidence type="ECO:0000256" key="2">
    <source>
        <dbReference type="ARBA" id="ARBA00022857"/>
    </source>
</evidence>
<feature type="domain" description="Pyrroline-5-carboxylate reductase dimerisation" evidence="9">
    <location>
        <begin position="158"/>
        <end position="262"/>
    </location>
</feature>
<reference evidence="10 11" key="1">
    <citation type="journal article" date="2007" name="PLoS Genet.">
        <title>Patterns and implications of gene gain and loss in the evolution of Prochlorococcus.</title>
        <authorList>
            <person name="Kettler G.C."/>
            <person name="Martiny A.C."/>
            <person name="Huang K."/>
            <person name="Zucker J."/>
            <person name="Coleman M.L."/>
            <person name="Rodrigue S."/>
            <person name="Chen F."/>
            <person name="Lapidus A."/>
            <person name="Ferriera S."/>
            <person name="Johnson J."/>
            <person name="Steglich C."/>
            <person name="Church G.M."/>
            <person name="Richardson P."/>
            <person name="Chisholm S.W."/>
        </authorList>
    </citation>
    <scope>NUCLEOTIDE SEQUENCE [LARGE SCALE GENOMIC DNA]</scope>
    <source>
        <strain evidence="10 11">NATL2A</strain>
    </source>
</reference>
<dbReference type="SUPFAM" id="SSF51735">
    <property type="entry name" value="NAD(P)-binding Rossmann-fold domains"/>
    <property type="match status" value="1"/>
</dbReference>
<comment type="subcellular location">
    <subcellularLocation>
        <location evidence="5">Cytoplasm</location>
    </subcellularLocation>
</comment>
<dbReference type="InterPro" id="IPR000304">
    <property type="entry name" value="Pyrroline-COOH_reductase"/>
</dbReference>
<dbReference type="KEGG" id="pmn:PMN2A_1731"/>
<dbReference type="InterPro" id="IPR036291">
    <property type="entry name" value="NAD(P)-bd_dom_sf"/>
</dbReference>
<dbReference type="HOGENOM" id="CLU_042344_4_1_3"/>
<dbReference type="STRING" id="59920.PMN2A_1731"/>
<dbReference type="Gene3D" id="1.10.3730.10">
    <property type="entry name" value="ProC C-terminal domain-like"/>
    <property type="match status" value="1"/>
</dbReference>
<evidence type="ECO:0000256" key="5">
    <source>
        <dbReference type="HAMAP-Rule" id="MF_01925"/>
    </source>
</evidence>
<dbReference type="EMBL" id="CP000095">
    <property type="protein sequence ID" value="AAZ59219.1"/>
    <property type="molecule type" value="Genomic_DNA"/>
</dbReference>
<dbReference type="GO" id="GO:0004735">
    <property type="term" value="F:pyrroline-5-carboxylate reductase activity"/>
    <property type="evidence" value="ECO:0007669"/>
    <property type="project" value="UniProtKB-UniRule"/>
</dbReference>
<dbReference type="InterPro" id="IPR053790">
    <property type="entry name" value="P5CR-like_CS"/>
</dbReference>
<comment type="pathway">
    <text evidence="5 8">Amino-acid biosynthesis; L-proline biosynthesis; L-proline from L-glutamate 5-semialdehyde: step 1/1.</text>
</comment>
<evidence type="ECO:0000256" key="3">
    <source>
        <dbReference type="ARBA" id="ARBA00023002"/>
    </source>
</evidence>
<dbReference type="InterPro" id="IPR029036">
    <property type="entry name" value="P5CR_dimer"/>
</dbReference>
<keyword evidence="3 5" id="KW-0560">Oxidoreductase</keyword>
<organism evidence="10 11">
    <name type="scientific">Prochlorococcus marinus (strain NATL2A)</name>
    <dbReference type="NCBI Taxonomy" id="59920"/>
    <lineage>
        <taxon>Bacteria</taxon>
        <taxon>Bacillati</taxon>
        <taxon>Cyanobacteriota</taxon>
        <taxon>Cyanophyceae</taxon>
        <taxon>Synechococcales</taxon>
        <taxon>Prochlorococcaceae</taxon>
        <taxon>Prochlorococcus</taxon>
    </lineage>
</organism>
<evidence type="ECO:0000256" key="7">
    <source>
        <dbReference type="PIRSR" id="PIRSR000193-1"/>
    </source>
</evidence>
<dbReference type="EC" id="1.5.1.2" evidence="5 6"/>
<evidence type="ECO:0000256" key="6">
    <source>
        <dbReference type="NCBIfam" id="TIGR00112"/>
    </source>
</evidence>
<evidence type="ECO:0000256" key="8">
    <source>
        <dbReference type="RuleBase" id="RU003903"/>
    </source>
</evidence>
<proteinExistence type="inferred from homology"/>
<dbReference type="FunFam" id="1.10.3730.10:FF:000001">
    <property type="entry name" value="Pyrroline-5-carboxylate reductase"/>
    <property type="match status" value="1"/>
</dbReference>
<dbReference type="PIRSF" id="PIRSF000193">
    <property type="entry name" value="Pyrrol-5-carb_rd"/>
    <property type="match status" value="1"/>
</dbReference>
<keyword evidence="5" id="KW-0963">Cytoplasm</keyword>
<evidence type="ECO:0000313" key="10">
    <source>
        <dbReference type="EMBL" id="AAZ59219.1"/>
    </source>
</evidence>
<dbReference type="SUPFAM" id="SSF48179">
    <property type="entry name" value="6-phosphogluconate dehydrogenase C-terminal domain-like"/>
    <property type="match status" value="1"/>
</dbReference>
<dbReference type="AlphaFoldDB" id="Q46H15"/>
<comment type="function">
    <text evidence="4 5">Catalyzes the reduction of 1-pyrroline-5-carboxylate (PCA) to L-proline.</text>
</comment>
<evidence type="ECO:0000259" key="9">
    <source>
        <dbReference type="Pfam" id="PF14748"/>
    </source>
</evidence>
<dbReference type="GO" id="GO:0005737">
    <property type="term" value="C:cytoplasm"/>
    <property type="evidence" value="ECO:0007669"/>
    <property type="project" value="UniProtKB-SubCell"/>
</dbReference>
<keyword evidence="5 8" id="KW-0641">Proline biosynthesis</keyword>
<dbReference type="UniPathway" id="UPA00098">
    <property type="reaction ID" value="UER00361"/>
</dbReference>
<dbReference type="Pfam" id="PF14748">
    <property type="entry name" value="P5CR_dimer"/>
    <property type="match status" value="1"/>
</dbReference>